<name>A0AAD7AY89_9AGAR</name>
<organism evidence="1 2">
    <name type="scientific">Roridomyces roridus</name>
    <dbReference type="NCBI Taxonomy" id="1738132"/>
    <lineage>
        <taxon>Eukaryota</taxon>
        <taxon>Fungi</taxon>
        <taxon>Dikarya</taxon>
        <taxon>Basidiomycota</taxon>
        <taxon>Agaricomycotina</taxon>
        <taxon>Agaricomycetes</taxon>
        <taxon>Agaricomycetidae</taxon>
        <taxon>Agaricales</taxon>
        <taxon>Marasmiineae</taxon>
        <taxon>Mycenaceae</taxon>
        <taxon>Roridomyces</taxon>
    </lineage>
</organism>
<reference evidence="1" key="1">
    <citation type="submission" date="2023-03" db="EMBL/GenBank/DDBJ databases">
        <title>Massive genome expansion in bonnet fungi (Mycena s.s.) driven by repeated elements and novel gene families across ecological guilds.</title>
        <authorList>
            <consortium name="Lawrence Berkeley National Laboratory"/>
            <person name="Harder C.B."/>
            <person name="Miyauchi S."/>
            <person name="Viragh M."/>
            <person name="Kuo A."/>
            <person name="Thoen E."/>
            <person name="Andreopoulos B."/>
            <person name="Lu D."/>
            <person name="Skrede I."/>
            <person name="Drula E."/>
            <person name="Henrissat B."/>
            <person name="Morin E."/>
            <person name="Kohler A."/>
            <person name="Barry K."/>
            <person name="LaButti K."/>
            <person name="Morin E."/>
            <person name="Salamov A."/>
            <person name="Lipzen A."/>
            <person name="Mereny Z."/>
            <person name="Hegedus B."/>
            <person name="Baldrian P."/>
            <person name="Stursova M."/>
            <person name="Weitz H."/>
            <person name="Taylor A."/>
            <person name="Grigoriev I.V."/>
            <person name="Nagy L.G."/>
            <person name="Martin F."/>
            <person name="Kauserud H."/>
        </authorList>
    </citation>
    <scope>NUCLEOTIDE SEQUENCE</scope>
    <source>
        <strain evidence="1">9284</strain>
    </source>
</reference>
<dbReference type="AlphaFoldDB" id="A0AAD7AY89"/>
<gene>
    <name evidence="1" type="ORF">FB45DRAFT_688144</name>
</gene>
<proteinExistence type="predicted"/>
<feature type="non-terminal residue" evidence="1">
    <location>
        <position position="1"/>
    </location>
</feature>
<keyword evidence="2" id="KW-1185">Reference proteome</keyword>
<evidence type="ECO:0000313" key="2">
    <source>
        <dbReference type="Proteomes" id="UP001221142"/>
    </source>
</evidence>
<sequence>VPKWDGNPDNLLRWIQRCNLIAEDGPKAWKQLGKIIPRVLTGPAQDWYFALPTDYQRRISANWETMRQAVAEFFLTNKWLDKTRTKALRATYRQSGLGREKPTEYFLRKRELLAAVYSFEDSAIMSEIMNGAPRSWCTVLDTQRYKTLVDFHAAVVFHEDTLLDL</sequence>
<dbReference type="Proteomes" id="UP001221142">
    <property type="component" value="Unassembled WGS sequence"/>
</dbReference>
<evidence type="ECO:0000313" key="1">
    <source>
        <dbReference type="EMBL" id="KAJ7604129.1"/>
    </source>
</evidence>
<feature type="non-terminal residue" evidence="1">
    <location>
        <position position="165"/>
    </location>
</feature>
<evidence type="ECO:0008006" key="3">
    <source>
        <dbReference type="Google" id="ProtNLM"/>
    </source>
</evidence>
<protein>
    <recommendedName>
        <fullName evidence="3">Retrotransposon gag domain-containing protein</fullName>
    </recommendedName>
</protein>
<dbReference type="EMBL" id="JARKIF010000115">
    <property type="protein sequence ID" value="KAJ7604129.1"/>
    <property type="molecule type" value="Genomic_DNA"/>
</dbReference>
<accession>A0AAD7AY89</accession>
<comment type="caution">
    <text evidence="1">The sequence shown here is derived from an EMBL/GenBank/DDBJ whole genome shotgun (WGS) entry which is preliminary data.</text>
</comment>